<dbReference type="VEuPathDB" id="FungiDB:Z520_08668"/>
<dbReference type="STRING" id="1442371.A0A0D2KFU2"/>
<reference evidence="2 3" key="1">
    <citation type="submission" date="2015-01" db="EMBL/GenBank/DDBJ databases">
        <title>The Genome Sequence of Fonsecaea multimorphosa CBS 102226.</title>
        <authorList>
            <consortium name="The Broad Institute Genomics Platform"/>
            <person name="Cuomo C."/>
            <person name="de Hoog S."/>
            <person name="Gorbushina A."/>
            <person name="Stielow B."/>
            <person name="Teixiera M."/>
            <person name="Abouelleil A."/>
            <person name="Chapman S.B."/>
            <person name="Priest M."/>
            <person name="Young S.K."/>
            <person name="Wortman J."/>
            <person name="Nusbaum C."/>
            <person name="Birren B."/>
        </authorList>
    </citation>
    <scope>NUCLEOTIDE SEQUENCE [LARGE SCALE GENOMIC DNA]</scope>
    <source>
        <strain evidence="2 3">CBS 102226</strain>
    </source>
</reference>
<sequence length="409" mass="41371">MKPVICLSILLAAGFDVAAARPANLHIRRNHNSGIEKRSAVWNAKLGRREVPQEHSHEKFLTTVDQFLNMDNPDGIVDAVFGLLGNAAAAGGQGDISNTDCLQQATADRAFTNAKAAGDVDGMTAALIYRALERNTGAVGQASVPCTAIQAVNPEIAAISQHQDPASANAATVNKDIILALAVQIANIGGNPLDALQSGTFAPGTIGDPTAKGNSCDDQNDPVGCIFTQNLLVEDATEDEVNAAVAASATTSGGAAAATDTSSVTATTTESAVATECTVPPAAAETTVSASTTVAAVAATTTSSAAAATSTITTGSSDLDFGSCPDPTIIFANGLDGRTEPAFEPHDETNLPHGSAQNIQVITDFICQQLGPRCHASQAATDACNQAAAAAQAQTGQAAADAFNQALGF</sequence>
<accession>A0A0D2KFU2</accession>
<dbReference type="Proteomes" id="UP000053411">
    <property type="component" value="Unassembled WGS sequence"/>
</dbReference>
<gene>
    <name evidence="2" type="ORF">Z520_08668</name>
</gene>
<protein>
    <submittedName>
        <fullName evidence="2">Uncharacterized protein</fullName>
    </submittedName>
</protein>
<name>A0A0D2KFU2_9EURO</name>
<keyword evidence="3" id="KW-1185">Reference proteome</keyword>
<keyword evidence="1" id="KW-0732">Signal</keyword>
<evidence type="ECO:0000256" key="1">
    <source>
        <dbReference type="SAM" id="SignalP"/>
    </source>
</evidence>
<dbReference type="EMBL" id="KN848081">
    <property type="protein sequence ID" value="KIX95548.1"/>
    <property type="molecule type" value="Genomic_DNA"/>
</dbReference>
<dbReference type="RefSeq" id="XP_016629671.1">
    <property type="nucleotide sequence ID" value="XM_016779164.1"/>
</dbReference>
<dbReference type="AlphaFoldDB" id="A0A0D2KFU2"/>
<dbReference type="OrthoDB" id="2153847at2759"/>
<proteinExistence type="predicted"/>
<organism evidence="2 3">
    <name type="scientific">Fonsecaea multimorphosa CBS 102226</name>
    <dbReference type="NCBI Taxonomy" id="1442371"/>
    <lineage>
        <taxon>Eukaryota</taxon>
        <taxon>Fungi</taxon>
        <taxon>Dikarya</taxon>
        <taxon>Ascomycota</taxon>
        <taxon>Pezizomycotina</taxon>
        <taxon>Eurotiomycetes</taxon>
        <taxon>Chaetothyriomycetidae</taxon>
        <taxon>Chaetothyriales</taxon>
        <taxon>Herpotrichiellaceae</taxon>
        <taxon>Fonsecaea</taxon>
    </lineage>
</organism>
<feature type="chain" id="PRO_5002245665" evidence="1">
    <location>
        <begin position="21"/>
        <end position="409"/>
    </location>
</feature>
<evidence type="ECO:0000313" key="2">
    <source>
        <dbReference type="EMBL" id="KIX95548.1"/>
    </source>
</evidence>
<dbReference type="GeneID" id="27714414"/>
<evidence type="ECO:0000313" key="3">
    <source>
        <dbReference type="Proteomes" id="UP000053411"/>
    </source>
</evidence>
<feature type="signal peptide" evidence="1">
    <location>
        <begin position="1"/>
        <end position="20"/>
    </location>
</feature>